<dbReference type="InterPro" id="IPR016186">
    <property type="entry name" value="C-type_lectin-like/link_sf"/>
</dbReference>
<dbReference type="AlphaFoldDB" id="A0A8S3VDF3"/>
<dbReference type="Pfam" id="PF00059">
    <property type="entry name" value="Lectin_C"/>
    <property type="match status" value="1"/>
</dbReference>
<feature type="domain" description="C-type lectin" evidence="2">
    <location>
        <begin position="109"/>
        <end position="170"/>
    </location>
</feature>
<feature type="coiled-coil region" evidence="1">
    <location>
        <begin position="56"/>
        <end position="83"/>
    </location>
</feature>
<dbReference type="PANTHER" id="PTHR45710:SF26">
    <property type="entry name" value="RH26557P"/>
    <property type="match status" value="1"/>
</dbReference>
<dbReference type="EMBL" id="CAJPWZ010003261">
    <property type="protein sequence ID" value="CAG2255276.1"/>
    <property type="molecule type" value="Genomic_DNA"/>
</dbReference>
<comment type="caution">
    <text evidence="3">The sequence shown here is derived from an EMBL/GenBank/DDBJ whole genome shotgun (WGS) entry which is preliminary data.</text>
</comment>
<dbReference type="Gene3D" id="1.20.5.340">
    <property type="match status" value="1"/>
</dbReference>
<dbReference type="Proteomes" id="UP000683360">
    <property type="component" value="Unassembled WGS sequence"/>
</dbReference>
<evidence type="ECO:0000256" key="1">
    <source>
        <dbReference type="SAM" id="Coils"/>
    </source>
</evidence>
<dbReference type="PROSITE" id="PS50041">
    <property type="entry name" value="C_TYPE_LECTIN_2"/>
    <property type="match status" value="1"/>
</dbReference>
<dbReference type="InterPro" id="IPR016187">
    <property type="entry name" value="CTDL_fold"/>
</dbReference>
<proteinExistence type="predicted"/>
<evidence type="ECO:0000313" key="4">
    <source>
        <dbReference type="Proteomes" id="UP000683360"/>
    </source>
</evidence>
<keyword evidence="1" id="KW-0175">Coiled coil</keyword>
<dbReference type="SUPFAM" id="SSF56436">
    <property type="entry name" value="C-type lectin-like"/>
    <property type="match status" value="1"/>
</dbReference>
<dbReference type="InterPro" id="IPR001304">
    <property type="entry name" value="C-type_lectin-like"/>
</dbReference>
<protein>
    <recommendedName>
        <fullName evidence="2">C-type lectin domain-containing protein</fullName>
    </recommendedName>
</protein>
<reference evidence="3" key="1">
    <citation type="submission" date="2021-03" db="EMBL/GenBank/DDBJ databases">
        <authorList>
            <person name="Bekaert M."/>
        </authorList>
    </citation>
    <scope>NUCLEOTIDE SEQUENCE</scope>
</reference>
<dbReference type="Gene3D" id="3.10.100.10">
    <property type="entry name" value="Mannose-Binding Protein A, subunit A"/>
    <property type="match status" value="1"/>
</dbReference>
<sequence length="181" mass="21289">MDDYKSTSSFPNENFNLEQKIETKVSKLGDKLESTLSKLRDKDDKLSEKITDMARMIGTNNQLDKLRKQLSDFETKLNAHSGNITDLKNDIITIKKDMNKKCNHGWKWFNNHCYMFRYDKLTWLQAKKECENNLAYLVKIETSTENRWIQNTMTVPESKGHTQLWTGLNDRSKRRTLCMGI</sequence>
<dbReference type="InterPro" id="IPR050828">
    <property type="entry name" value="C-type_lectin/matrix_domain"/>
</dbReference>
<dbReference type="OrthoDB" id="6133475at2759"/>
<dbReference type="PANTHER" id="PTHR45710">
    <property type="entry name" value="C-TYPE LECTIN DOMAIN-CONTAINING PROTEIN 180"/>
    <property type="match status" value="1"/>
</dbReference>
<accession>A0A8S3VDF3</accession>
<organism evidence="3 4">
    <name type="scientific">Mytilus edulis</name>
    <name type="common">Blue mussel</name>
    <dbReference type="NCBI Taxonomy" id="6550"/>
    <lineage>
        <taxon>Eukaryota</taxon>
        <taxon>Metazoa</taxon>
        <taxon>Spiralia</taxon>
        <taxon>Lophotrochozoa</taxon>
        <taxon>Mollusca</taxon>
        <taxon>Bivalvia</taxon>
        <taxon>Autobranchia</taxon>
        <taxon>Pteriomorphia</taxon>
        <taxon>Mytilida</taxon>
        <taxon>Mytiloidea</taxon>
        <taxon>Mytilidae</taxon>
        <taxon>Mytilinae</taxon>
        <taxon>Mytilus</taxon>
    </lineage>
</organism>
<keyword evidence="4" id="KW-1185">Reference proteome</keyword>
<evidence type="ECO:0000259" key="2">
    <source>
        <dbReference type="PROSITE" id="PS50041"/>
    </source>
</evidence>
<gene>
    <name evidence="3" type="ORF">MEDL_66698</name>
</gene>
<dbReference type="CDD" id="cd00037">
    <property type="entry name" value="CLECT"/>
    <property type="match status" value="1"/>
</dbReference>
<name>A0A8S3VDF3_MYTED</name>
<evidence type="ECO:0000313" key="3">
    <source>
        <dbReference type="EMBL" id="CAG2255276.1"/>
    </source>
</evidence>